<evidence type="ECO:0000313" key="7">
    <source>
        <dbReference type="EMBL" id="KAG7355520.1"/>
    </source>
</evidence>
<feature type="transmembrane region" description="Helical" evidence="6">
    <location>
        <begin position="210"/>
        <end position="227"/>
    </location>
</feature>
<sequence>MMLIPFLVSRKVIGVICMALFSLTIKSTESFSIGLFVPNRHTRQISSQTLTNPDPVRRVPGLPMRKTYQWKRTPSPPLRAIPPSLWWILGHELLGSAPVPFIASATKNGGWLSKIERPDWNPPDWLFGPVWTFLYATMGLAASKIYYSTKPSNIKTPLMILWAVHFALNISWAPVFFSVQRFRPACIISCLMVMTLLVVIPLFYSVNPSAGILLLPYLAWITFATVLNKELCKLNPTVKGYNNGMLQAQIQKLQMDAAKYADSS</sequence>
<dbReference type="GO" id="GO:0016020">
    <property type="term" value="C:membrane"/>
    <property type="evidence" value="ECO:0007669"/>
    <property type="project" value="UniProtKB-SubCell"/>
</dbReference>
<keyword evidence="3 6" id="KW-0812">Transmembrane</keyword>
<proteinExistence type="inferred from homology"/>
<feature type="transmembrane region" description="Helical" evidence="6">
    <location>
        <begin position="186"/>
        <end position="204"/>
    </location>
</feature>
<evidence type="ECO:0000256" key="5">
    <source>
        <dbReference type="ARBA" id="ARBA00023136"/>
    </source>
</evidence>
<dbReference type="PANTHER" id="PTHR10057:SF0">
    <property type="entry name" value="TRANSLOCATOR PROTEIN"/>
    <property type="match status" value="1"/>
</dbReference>
<organism evidence="7 8">
    <name type="scientific">Nitzschia inconspicua</name>
    <dbReference type="NCBI Taxonomy" id="303405"/>
    <lineage>
        <taxon>Eukaryota</taxon>
        <taxon>Sar</taxon>
        <taxon>Stramenopiles</taxon>
        <taxon>Ochrophyta</taxon>
        <taxon>Bacillariophyta</taxon>
        <taxon>Bacillariophyceae</taxon>
        <taxon>Bacillariophycidae</taxon>
        <taxon>Bacillariales</taxon>
        <taxon>Bacillariaceae</taxon>
        <taxon>Nitzschia</taxon>
    </lineage>
</organism>
<evidence type="ECO:0000256" key="2">
    <source>
        <dbReference type="ARBA" id="ARBA00007524"/>
    </source>
</evidence>
<comment type="similarity">
    <text evidence="2">Belongs to the TspO/BZRP family.</text>
</comment>
<dbReference type="Pfam" id="PF03073">
    <property type="entry name" value="TspO_MBR"/>
    <property type="match status" value="1"/>
</dbReference>
<dbReference type="PANTHER" id="PTHR10057">
    <property type="entry name" value="PERIPHERAL-TYPE BENZODIAZEPINE RECEPTOR"/>
    <property type="match status" value="1"/>
</dbReference>
<keyword evidence="8" id="KW-1185">Reference proteome</keyword>
<evidence type="ECO:0000256" key="4">
    <source>
        <dbReference type="ARBA" id="ARBA00022989"/>
    </source>
</evidence>
<dbReference type="AlphaFoldDB" id="A0A9K3L4J5"/>
<keyword evidence="5 6" id="KW-0472">Membrane</keyword>
<keyword evidence="4 6" id="KW-1133">Transmembrane helix</keyword>
<name>A0A9K3L4J5_9STRA</name>
<dbReference type="Proteomes" id="UP000693970">
    <property type="component" value="Unassembled WGS sequence"/>
</dbReference>
<reference evidence="7" key="1">
    <citation type="journal article" date="2021" name="Sci. Rep.">
        <title>Diploid genomic architecture of Nitzschia inconspicua, an elite biomass production diatom.</title>
        <authorList>
            <person name="Oliver A."/>
            <person name="Podell S."/>
            <person name="Pinowska A."/>
            <person name="Traller J.C."/>
            <person name="Smith S.R."/>
            <person name="McClure R."/>
            <person name="Beliaev A."/>
            <person name="Bohutskyi P."/>
            <person name="Hill E.A."/>
            <person name="Rabines A."/>
            <person name="Zheng H."/>
            <person name="Allen L.Z."/>
            <person name="Kuo A."/>
            <person name="Grigoriev I.V."/>
            <person name="Allen A.E."/>
            <person name="Hazlebeck D."/>
            <person name="Allen E.E."/>
        </authorList>
    </citation>
    <scope>NUCLEOTIDE SEQUENCE</scope>
    <source>
        <strain evidence="7">Hildebrandi</strain>
    </source>
</reference>
<evidence type="ECO:0000256" key="1">
    <source>
        <dbReference type="ARBA" id="ARBA00004141"/>
    </source>
</evidence>
<evidence type="ECO:0000256" key="3">
    <source>
        <dbReference type="ARBA" id="ARBA00022692"/>
    </source>
</evidence>
<evidence type="ECO:0000313" key="8">
    <source>
        <dbReference type="Proteomes" id="UP000693970"/>
    </source>
</evidence>
<dbReference type="EMBL" id="JAGRRH010000015">
    <property type="protein sequence ID" value="KAG7355520.1"/>
    <property type="molecule type" value="Genomic_DNA"/>
</dbReference>
<feature type="transmembrane region" description="Helical" evidence="6">
    <location>
        <begin position="159"/>
        <end position="179"/>
    </location>
</feature>
<comment type="subcellular location">
    <subcellularLocation>
        <location evidence="1">Membrane</location>
        <topology evidence="1">Multi-pass membrane protein</topology>
    </subcellularLocation>
</comment>
<dbReference type="InterPro" id="IPR004307">
    <property type="entry name" value="TspO_MBR"/>
</dbReference>
<evidence type="ECO:0000256" key="6">
    <source>
        <dbReference type="SAM" id="Phobius"/>
    </source>
</evidence>
<accession>A0A9K3L4J5</accession>
<dbReference type="FunFam" id="1.20.1260.100:FF:000001">
    <property type="entry name" value="translocator protein 2"/>
    <property type="match status" value="1"/>
</dbReference>
<protein>
    <submittedName>
        <fullName evidence="7">CrtK protein</fullName>
    </submittedName>
</protein>
<feature type="transmembrane region" description="Helical" evidence="6">
    <location>
        <begin position="125"/>
        <end position="147"/>
    </location>
</feature>
<dbReference type="CDD" id="cd15904">
    <property type="entry name" value="TSPO_MBR"/>
    <property type="match status" value="1"/>
</dbReference>
<gene>
    <name evidence="7" type="ORF">IV203_000206</name>
</gene>
<dbReference type="OrthoDB" id="8841220at2759"/>
<comment type="caution">
    <text evidence="7">The sequence shown here is derived from an EMBL/GenBank/DDBJ whole genome shotgun (WGS) entry which is preliminary data.</text>
</comment>
<reference evidence="7" key="2">
    <citation type="submission" date="2021-04" db="EMBL/GenBank/DDBJ databases">
        <authorList>
            <person name="Podell S."/>
        </authorList>
    </citation>
    <scope>NUCLEOTIDE SEQUENCE</scope>
    <source>
        <strain evidence="7">Hildebrandi</strain>
    </source>
</reference>